<dbReference type="GO" id="GO:0016471">
    <property type="term" value="C:vacuolar proton-transporting V-type ATPase complex"/>
    <property type="evidence" value="ECO:0007669"/>
    <property type="project" value="TreeGrafter"/>
</dbReference>
<dbReference type="GO" id="GO:0051117">
    <property type="term" value="F:ATPase binding"/>
    <property type="evidence" value="ECO:0007669"/>
    <property type="project" value="TreeGrafter"/>
</dbReference>
<keyword evidence="3" id="KW-0813">Transport</keyword>
<gene>
    <name evidence="9" type="ORF">S12H4_53432</name>
</gene>
<keyword evidence="5 8" id="KW-1133">Transmembrane helix</keyword>
<evidence type="ECO:0000256" key="1">
    <source>
        <dbReference type="ARBA" id="ARBA00004141"/>
    </source>
</evidence>
<evidence type="ECO:0000256" key="4">
    <source>
        <dbReference type="ARBA" id="ARBA00022692"/>
    </source>
</evidence>
<protein>
    <recommendedName>
        <fullName evidence="10">V-type ATP synthase subunit I</fullName>
    </recommendedName>
</protein>
<keyword evidence="7 8" id="KW-0472">Membrane</keyword>
<dbReference type="PANTHER" id="PTHR11629">
    <property type="entry name" value="VACUOLAR PROTON ATPASES"/>
    <property type="match status" value="1"/>
</dbReference>
<proteinExistence type="inferred from homology"/>
<dbReference type="GO" id="GO:0033179">
    <property type="term" value="C:proton-transporting V-type ATPase, V0 domain"/>
    <property type="evidence" value="ECO:0007669"/>
    <property type="project" value="InterPro"/>
</dbReference>
<feature type="transmembrane region" description="Helical" evidence="8">
    <location>
        <begin position="15"/>
        <end position="43"/>
    </location>
</feature>
<dbReference type="PANTHER" id="PTHR11629:SF63">
    <property type="entry name" value="V-TYPE PROTON ATPASE SUBUNIT A"/>
    <property type="match status" value="1"/>
</dbReference>
<comment type="subcellular location">
    <subcellularLocation>
        <location evidence="1">Membrane</location>
        <topology evidence="1">Multi-pass membrane protein</topology>
    </subcellularLocation>
</comment>
<reference evidence="9" key="1">
    <citation type="journal article" date="2014" name="Front. Microbiol.">
        <title>High frequency of phylogenetically diverse reductive dehalogenase-homologous genes in deep subseafloor sedimentary metagenomes.</title>
        <authorList>
            <person name="Kawai M."/>
            <person name="Futagami T."/>
            <person name="Toyoda A."/>
            <person name="Takaki Y."/>
            <person name="Nishi S."/>
            <person name="Hori S."/>
            <person name="Arai W."/>
            <person name="Tsubouchi T."/>
            <person name="Morono Y."/>
            <person name="Uchiyama I."/>
            <person name="Ito T."/>
            <person name="Fujiyama A."/>
            <person name="Inagaki F."/>
            <person name="Takami H."/>
        </authorList>
    </citation>
    <scope>NUCLEOTIDE SEQUENCE</scope>
    <source>
        <strain evidence="9">Expedition CK06-06</strain>
    </source>
</reference>
<evidence type="ECO:0000256" key="8">
    <source>
        <dbReference type="SAM" id="Phobius"/>
    </source>
</evidence>
<dbReference type="GO" id="GO:0007035">
    <property type="term" value="P:vacuolar acidification"/>
    <property type="evidence" value="ECO:0007669"/>
    <property type="project" value="TreeGrafter"/>
</dbReference>
<dbReference type="GO" id="GO:0046961">
    <property type="term" value="F:proton-transporting ATPase activity, rotational mechanism"/>
    <property type="evidence" value="ECO:0007669"/>
    <property type="project" value="InterPro"/>
</dbReference>
<comment type="similarity">
    <text evidence="2">Belongs to the V-ATPase 116 kDa subunit family.</text>
</comment>
<comment type="caution">
    <text evidence="9">The sequence shown here is derived from an EMBL/GenBank/DDBJ whole genome shotgun (WGS) entry which is preliminary data.</text>
</comment>
<evidence type="ECO:0000256" key="3">
    <source>
        <dbReference type="ARBA" id="ARBA00022448"/>
    </source>
</evidence>
<evidence type="ECO:0008006" key="10">
    <source>
        <dbReference type="Google" id="ProtNLM"/>
    </source>
</evidence>
<dbReference type="Pfam" id="PF01496">
    <property type="entry name" value="V_ATPase_I"/>
    <property type="match status" value="1"/>
</dbReference>
<keyword evidence="4 8" id="KW-0812">Transmembrane</keyword>
<evidence type="ECO:0000256" key="6">
    <source>
        <dbReference type="ARBA" id="ARBA00023065"/>
    </source>
</evidence>
<dbReference type="AlphaFoldDB" id="X1UT45"/>
<dbReference type="InterPro" id="IPR002490">
    <property type="entry name" value="V-ATPase_116kDa_su"/>
</dbReference>
<accession>X1UT45</accession>
<organism evidence="9">
    <name type="scientific">marine sediment metagenome</name>
    <dbReference type="NCBI Taxonomy" id="412755"/>
    <lineage>
        <taxon>unclassified sequences</taxon>
        <taxon>metagenomes</taxon>
        <taxon>ecological metagenomes</taxon>
    </lineage>
</organism>
<evidence type="ECO:0000256" key="5">
    <source>
        <dbReference type="ARBA" id="ARBA00022989"/>
    </source>
</evidence>
<evidence type="ECO:0000256" key="7">
    <source>
        <dbReference type="ARBA" id="ARBA00023136"/>
    </source>
</evidence>
<evidence type="ECO:0000313" key="9">
    <source>
        <dbReference type="EMBL" id="GAJ03046.1"/>
    </source>
</evidence>
<keyword evidence="6" id="KW-0406">Ion transport</keyword>
<dbReference type="EMBL" id="BARW01034012">
    <property type="protein sequence ID" value="GAJ03046.1"/>
    <property type="molecule type" value="Genomic_DNA"/>
</dbReference>
<sequence length="81" mass="8877">MAINVIAKIAGEIPYGIGIIAMILVLVGGHGFNLAISGLSAFVHTLRLQYVEFFPKFLAGGGKLFEPLSKEYKHIYLKKEI</sequence>
<evidence type="ECO:0000256" key="2">
    <source>
        <dbReference type="ARBA" id="ARBA00009904"/>
    </source>
</evidence>
<name>X1UT45_9ZZZZ</name>